<evidence type="ECO:0000313" key="2">
    <source>
        <dbReference type="EMBL" id="MFC7126994.1"/>
    </source>
</evidence>
<comment type="caution">
    <text evidence="2">The sequence shown here is derived from an EMBL/GenBank/DDBJ whole genome shotgun (WGS) entry which is preliminary data.</text>
</comment>
<name>A0ABD5XBT2_9EURY</name>
<keyword evidence="1" id="KW-1133">Transmembrane helix</keyword>
<dbReference type="RefSeq" id="WP_267637160.1">
    <property type="nucleotide sequence ID" value="NZ_JAODIY010000009.1"/>
</dbReference>
<sequence>MAAGNEQGTLGAIKYDVQLMHETWMEMFFPRQRGAAGTVLGKWKPENTSEVISYRLWYALGIPIISIFYPLVLLGYFFRYQARKLNMTASRLGFFGVILVFTLLWGGLTALVYFQLQGVLQEGAVVGISAASAVAVVAAALSYIFWQLGGRFITVLFAYPFAMTALFLPPVVAALFWEPLGEIIIDQGDDLFRWAFQTGPEAITDPLGERFNRQEHDHAIIWFVVSFPVGWVLGILVSLADLIRPKGE</sequence>
<feature type="transmembrane region" description="Helical" evidence="1">
    <location>
        <begin position="92"/>
        <end position="114"/>
    </location>
</feature>
<keyword evidence="1" id="KW-0472">Membrane</keyword>
<feature type="transmembrane region" description="Helical" evidence="1">
    <location>
        <begin position="126"/>
        <end position="146"/>
    </location>
</feature>
<feature type="transmembrane region" description="Helical" evidence="1">
    <location>
        <begin position="153"/>
        <end position="177"/>
    </location>
</feature>
<evidence type="ECO:0000313" key="3">
    <source>
        <dbReference type="Proteomes" id="UP001596414"/>
    </source>
</evidence>
<accession>A0ABD5XBT2</accession>
<dbReference type="EMBL" id="JBHSZQ010000047">
    <property type="protein sequence ID" value="MFC7126994.1"/>
    <property type="molecule type" value="Genomic_DNA"/>
</dbReference>
<dbReference type="Proteomes" id="UP001596414">
    <property type="component" value="Unassembled WGS sequence"/>
</dbReference>
<gene>
    <name evidence="2" type="ORF">ACFQJ7_13340</name>
</gene>
<keyword evidence="1" id="KW-0812">Transmembrane</keyword>
<dbReference type="AlphaFoldDB" id="A0ABD5XBT2"/>
<feature type="transmembrane region" description="Helical" evidence="1">
    <location>
        <begin position="56"/>
        <end position="80"/>
    </location>
</feature>
<feature type="transmembrane region" description="Helical" evidence="1">
    <location>
        <begin position="219"/>
        <end position="243"/>
    </location>
</feature>
<organism evidence="2 3">
    <name type="scientific">Halovenus rubra</name>
    <dbReference type="NCBI Taxonomy" id="869890"/>
    <lineage>
        <taxon>Archaea</taxon>
        <taxon>Methanobacteriati</taxon>
        <taxon>Methanobacteriota</taxon>
        <taxon>Stenosarchaea group</taxon>
        <taxon>Halobacteria</taxon>
        <taxon>Halobacteriales</taxon>
        <taxon>Haloarculaceae</taxon>
        <taxon>Halovenus</taxon>
    </lineage>
</organism>
<evidence type="ECO:0000256" key="1">
    <source>
        <dbReference type="SAM" id="Phobius"/>
    </source>
</evidence>
<protein>
    <submittedName>
        <fullName evidence="2">Uncharacterized protein</fullName>
    </submittedName>
</protein>
<proteinExistence type="predicted"/>
<reference evidence="2 3" key="1">
    <citation type="journal article" date="2014" name="Int. J. Syst. Evol. Microbiol.">
        <title>Complete genome sequence of Corynebacterium casei LMG S-19264T (=DSM 44701T), isolated from a smear-ripened cheese.</title>
        <authorList>
            <consortium name="US DOE Joint Genome Institute (JGI-PGF)"/>
            <person name="Walter F."/>
            <person name="Albersmeier A."/>
            <person name="Kalinowski J."/>
            <person name="Ruckert C."/>
        </authorList>
    </citation>
    <scope>NUCLEOTIDE SEQUENCE [LARGE SCALE GENOMIC DNA]</scope>
    <source>
        <strain evidence="2 3">CGMCC 4.7215</strain>
    </source>
</reference>